<proteinExistence type="predicted"/>
<comment type="caution">
    <text evidence="2">The sequence shown here is derived from an EMBL/GenBank/DDBJ whole genome shotgun (WGS) entry which is preliminary data.</text>
</comment>
<dbReference type="InterPro" id="IPR027304">
    <property type="entry name" value="Trigger_fact/SurA_dom_sf"/>
</dbReference>
<reference evidence="2" key="1">
    <citation type="journal article" date="2014" name="Int. J. Syst. Evol. Microbiol.">
        <title>Complete genome sequence of Corynebacterium casei LMG S-19264T (=DSM 44701T), isolated from a smear-ripened cheese.</title>
        <authorList>
            <consortium name="US DOE Joint Genome Institute (JGI-PGF)"/>
            <person name="Walter F."/>
            <person name="Albersmeier A."/>
            <person name="Kalinowski J."/>
            <person name="Ruckert C."/>
        </authorList>
    </citation>
    <scope>NUCLEOTIDE SEQUENCE</scope>
    <source>
        <strain evidence="2">JCM 4335</strain>
    </source>
</reference>
<sequence>MTLTYDPRREAPLHRRRRTALSVSAALLVAAPLLTACGGDAHPGAAAVVGGNRIETAALQAQVRDVRSAQEASPQAEQLIRATGDLSREKLNGMIFDRVVEKVAADAGITVSRKELRQTRRDAARQYGGEEQLAAMLLQQQGTAPGEIDGVIRRNVLMNKIAEKHGVTNSPEGQKKLTDLFGAASRDLGIDVNPRYGTWDHDRIQLGRYQAPWLRQVTEDPGATPAGA</sequence>
<dbReference type="SUPFAM" id="SSF109998">
    <property type="entry name" value="Triger factor/SurA peptide-binding domain-like"/>
    <property type="match status" value="1"/>
</dbReference>
<name>A0A918EK80_9ACTN</name>
<evidence type="ECO:0000256" key="1">
    <source>
        <dbReference type="SAM" id="SignalP"/>
    </source>
</evidence>
<accession>A0A918EK80</accession>
<reference evidence="2" key="2">
    <citation type="submission" date="2020-09" db="EMBL/GenBank/DDBJ databases">
        <authorList>
            <person name="Sun Q."/>
            <person name="Ohkuma M."/>
        </authorList>
    </citation>
    <scope>NUCLEOTIDE SEQUENCE</scope>
    <source>
        <strain evidence="2">JCM 4335</strain>
    </source>
</reference>
<feature type="signal peptide" evidence="1">
    <location>
        <begin position="1"/>
        <end position="36"/>
    </location>
</feature>
<keyword evidence="2" id="KW-0449">Lipoprotein</keyword>
<keyword evidence="1" id="KW-0732">Signal</keyword>
<protein>
    <submittedName>
        <fullName evidence="2">Lipoprotein</fullName>
    </submittedName>
</protein>
<feature type="chain" id="PRO_5038382144" evidence="1">
    <location>
        <begin position="37"/>
        <end position="228"/>
    </location>
</feature>
<evidence type="ECO:0000313" key="2">
    <source>
        <dbReference type="EMBL" id="GGQ03421.1"/>
    </source>
</evidence>
<gene>
    <name evidence="2" type="ORF">GCM10010249_22150</name>
</gene>
<organism evidence="2 3">
    <name type="scientific">Streptomyces roseolilacinus</name>
    <dbReference type="NCBI Taxonomy" id="66904"/>
    <lineage>
        <taxon>Bacteria</taxon>
        <taxon>Bacillati</taxon>
        <taxon>Actinomycetota</taxon>
        <taxon>Actinomycetes</taxon>
        <taxon>Kitasatosporales</taxon>
        <taxon>Streptomycetaceae</taxon>
        <taxon>Streptomyces</taxon>
    </lineage>
</organism>
<dbReference type="Gene3D" id="1.10.4030.10">
    <property type="entry name" value="Porin chaperone SurA, peptide-binding domain"/>
    <property type="match status" value="1"/>
</dbReference>
<keyword evidence="3" id="KW-1185">Reference proteome</keyword>
<dbReference type="EMBL" id="BMSV01000004">
    <property type="protein sequence ID" value="GGQ03421.1"/>
    <property type="molecule type" value="Genomic_DNA"/>
</dbReference>
<dbReference type="Proteomes" id="UP000654123">
    <property type="component" value="Unassembled WGS sequence"/>
</dbReference>
<dbReference type="AlphaFoldDB" id="A0A918EK80"/>
<evidence type="ECO:0000313" key="3">
    <source>
        <dbReference type="Proteomes" id="UP000654123"/>
    </source>
</evidence>
<dbReference type="Pfam" id="PF13624">
    <property type="entry name" value="SurA_N_3"/>
    <property type="match status" value="1"/>
</dbReference>